<keyword evidence="2 4" id="KW-0238">DNA-binding</keyword>
<feature type="region of interest" description="Disordered" evidence="5">
    <location>
        <begin position="194"/>
        <end position="214"/>
    </location>
</feature>
<evidence type="ECO:0000313" key="7">
    <source>
        <dbReference type="EMBL" id="ARF62632.1"/>
    </source>
</evidence>
<gene>
    <name evidence="7" type="ORF">B1H20_15450</name>
</gene>
<dbReference type="InterPro" id="IPR036271">
    <property type="entry name" value="Tet_transcr_reg_TetR-rel_C_sf"/>
</dbReference>
<dbReference type="PANTHER" id="PTHR30055">
    <property type="entry name" value="HTH-TYPE TRANSCRIPTIONAL REGULATOR RUTR"/>
    <property type="match status" value="1"/>
</dbReference>
<dbReference type="AlphaFoldDB" id="A0A1V0UCD3"/>
<dbReference type="PROSITE" id="PS50977">
    <property type="entry name" value="HTH_TETR_2"/>
    <property type="match status" value="1"/>
</dbReference>
<dbReference type="SUPFAM" id="SSF46689">
    <property type="entry name" value="Homeodomain-like"/>
    <property type="match status" value="1"/>
</dbReference>
<feature type="DNA-binding region" description="H-T-H motif" evidence="4">
    <location>
        <begin position="29"/>
        <end position="48"/>
    </location>
</feature>
<evidence type="ECO:0000256" key="3">
    <source>
        <dbReference type="ARBA" id="ARBA00023163"/>
    </source>
</evidence>
<evidence type="ECO:0000256" key="4">
    <source>
        <dbReference type="PROSITE-ProRule" id="PRU00335"/>
    </source>
</evidence>
<dbReference type="PRINTS" id="PR00455">
    <property type="entry name" value="HTHTETR"/>
</dbReference>
<evidence type="ECO:0000256" key="2">
    <source>
        <dbReference type="ARBA" id="ARBA00023125"/>
    </source>
</evidence>
<feature type="domain" description="HTH tetR-type" evidence="6">
    <location>
        <begin position="6"/>
        <end position="66"/>
    </location>
</feature>
<sequence length="214" mass="22856">MQKRAARTRRTVLEAAADEFAERGYEGASLQGVAWRAATSIGALTFHFRNKTALAEEVRTAGSARFTVCLEELPSCADPLRELRTLVGALVRLAHEDPFVRAARRLEADAPEDAPPLTEIWLPVLRTQLDRAHSARRLRPGVAPEDAVAMLSHLAEGAMAAHGAARGAARHTAWETAWDSVWDVVLHGLAADGPERGPAGTASPDLAGTCPSTG</sequence>
<dbReference type="KEGG" id="svu:B1H20_15450"/>
<dbReference type="Pfam" id="PF00440">
    <property type="entry name" value="TetR_N"/>
    <property type="match status" value="1"/>
</dbReference>
<keyword evidence="1" id="KW-0805">Transcription regulation</keyword>
<organism evidence="7 8">
    <name type="scientific">Streptomyces violaceoruber</name>
    <dbReference type="NCBI Taxonomy" id="1935"/>
    <lineage>
        <taxon>Bacteria</taxon>
        <taxon>Bacillati</taxon>
        <taxon>Actinomycetota</taxon>
        <taxon>Actinomycetes</taxon>
        <taxon>Kitasatosporales</taxon>
        <taxon>Streptomycetaceae</taxon>
        <taxon>Streptomyces</taxon>
        <taxon>Streptomyces violaceoruber group</taxon>
    </lineage>
</organism>
<protein>
    <submittedName>
        <fullName evidence="7">TetR family transcriptional regulator</fullName>
    </submittedName>
</protein>
<dbReference type="Gene3D" id="1.10.357.10">
    <property type="entry name" value="Tetracycline Repressor, domain 2"/>
    <property type="match status" value="1"/>
</dbReference>
<dbReference type="GO" id="GO:0003700">
    <property type="term" value="F:DNA-binding transcription factor activity"/>
    <property type="evidence" value="ECO:0007669"/>
    <property type="project" value="TreeGrafter"/>
</dbReference>
<evidence type="ECO:0000256" key="1">
    <source>
        <dbReference type="ARBA" id="ARBA00023015"/>
    </source>
</evidence>
<keyword evidence="3" id="KW-0804">Transcription</keyword>
<dbReference type="OrthoDB" id="3237195at2"/>
<dbReference type="GO" id="GO:0000976">
    <property type="term" value="F:transcription cis-regulatory region binding"/>
    <property type="evidence" value="ECO:0007669"/>
    <property type="project" value="TreeGrafter"/>
</dbReference>
<dbReference type="Proteomes" id="UP000192445">
    <property type="component" value="Chromosome"/>
</dbReference>
<dbReference type="InterPro" id="IPR050109">
    <property type="entry name" value="HTH-type_TetR-like_transc_reg"/>
</dbReference>
<accession>A0A1V0UCD3</accession>
<dbReference type="RefSeq" id="WP_083192728.1">
    <property type="nucleotide sequence ID" value="NZ_CP020570.1"/>
</dbReference>
<name>A0A1V0UCD3_STRVN</name>
<dbReference type="SUPFAM" id="SSF48498">
    <property type="entry name" value="Tetracyclin repressor-like, C-terminal domain"/>
    <property type="match status" value="1"/>
</dbReference>
<reference evidence="7 8" key="1">
    <citation type="submission" date="2017-03" db="EMBL/GenBank/DDBJ databases">
        <title>Complete Genome Sequence of a natural compounds producer, Streptomyces violaceus S21.</title>
        <authorList>
            <person name="Zhong C."/>
            <person name="Zhao Z."/>
            <person name="Fu J."/>
            <person name="Zong G."/>
            <person name="Qin R."/>
            <person name="Cao G."/>
        </authorList>
    </citation>
    <scope>NUCLEOTIDE SEQUENCE [LARGE SCALE GENOMIC DNA]</scope>
    <source>
        <strain evidence="7 8">S21</strain>
    </source>
</reference>
<evidence type="ECO:0000259" key="6">
    <source>
        <dbReference type="PROSITE" id="PS50977"/>
    </source>
</evidence>
<dbReference type="InterPro" id="IPR001647">
    <property type="entry name" value="HTH_TetR"/>
</dbReference>
<proteinExistence type="predicted"/>
<dbReference type="STRING" id="1935.B1H20_15450"/>
<dbReference type="InterPro" id="IPR009057">
    <property type="entry name" value="Homeodomain-like_sf"/>
</dbReference>
<dbReference type="EMBL" id="CP020570">
    <property type="protein sequence ID" value="ARF62632.1"/>
    <property type="molecule type" value="Genomic_DNA"/>
</dbReference>
<dbReference type="PANTHER" id="PTHR30055:SF234">
    <property type="entry name" value="HTH-TYPE TRANSCRIPTIONAL REGULATOR BETI"/>
    <property type="match status" value="1"/>
</dbReference>
<evidence type="ECO:0000313" key="8">
    <source>
        <dbReference type="Proteomes" id="UP000192445"/>
    </source>
</evidence>
<evidence type="ECO:0000256" key="5">
    <source>
        <dbReference type="SAM" id="MobiDB-lite"/>
    </source>
</evidence>